<comment type="caution">
    <text evidence="6">The sequence shown here is derived from an EMBL/GenBank/DDBJ whole genome shotgun (WGS) entry which is preliminary data.</text>
</comment>
<keyword evidence="4" id="KW-1133">Transmembrane helix</keyword>
<dbReference type="PANTHER" id="PTHR24421">
    <property type="entry name" value="NITRATE/NITRITE SENSOR PROTEIN NARX-RELATED"/>
    <property type="match status" value="1"/>
</dbReference>
<dbReference type="Proteomes" id="UP000319818">
    <property type="component" value="Unassembled WGS sequence"/>
</dbReference>
<dbReference type="InterPro" id="IPR011712">
    <property type="entry name" value="Sig_transdc_His_kin_sub3_dim/P"/>
</dbReference>
<dbReference type="GO" id="GO:0046983">
    <property type="term" value="F:protein dimerization activity"/>
    <property type="evidence" value="ECO:0007669"/>
    <property type="project" value="InterPro"/>
</dbReference>
<organism evidence="6 7">
    <name type="scientific">Pseudonocardia cypriaca</name>
    <dbReference type="NCBI Taxonomy" id="882449"/>
    <lineage>
        <taxon>Bacteria</taxon>
        <taxon>Bacillati</taxon>
        <taxon>Actinomycetota</taxon>
        <taxon>Actinomycetes</taxon>
        <taxon>Pseudonocardiales</taxon>
        <taxon>Pseudonocardiaceae</taxon>
        <taxon>Pseudonocardia</taxon>
    </lineage>
</organism>
<feature type="transmembrane region" description="Helical" evidence="4">
    <location>
        <begin position="129"/>
        <end position="155"/>
    </location>
</feature>
<accession>A0A543FZ82</accession>
<dbReference type="Gene3D" id="1.20.5.1930">
    <property type="match status" value="1"/>
</dbReference>
<feature type="domain" description="Signal transduction histidine kinase subgroup 3 dimerisation and phosphoacceptor" evidence="5">
    <location>
        <begin position="176"/>
        <end position="241"/>
    </location>
</feature>
<protein>
    <submittedName>
        <fullName evidence="6">Two-component system sensor histidine kinase DesK</fullName>
    </submittedName>
</protein>
<evidence type="ECO:0000259" key="5">
    <source>
        <dbReference type="Pfam" id="PF07730"/>
    </source>
</evidence>
<name>A0A543FZ82_9PSEU</name>
<feature type="transmembrane region" description="Helical" evidence="4">
    <location>
        <begin position="56"/>
        <end position="75"/>
    </location>
</feature>
<feature type="transmembrane region" description="Helical" evidence="4">
    <location>
        <begin position="82"/>
        <end position="109"/>
    </location>
</feature>
<keyword evidence="1" id="KW-0808">Transferase</keyword>
<sequence length="362" mass="39118">MAVFTALHVSLLGFVVVQCVTGFEPSWSWWGTLSLVVAACQVHHSRAAARGRRARGWPLTFGLLLAAVVVLEITIGDQADTTLVVVAASAVMLLPGRYPILWVIPSIVLGIGTDWLRALFWGDPTLQDWWWWLLLYTPTIFALGAGGLAVSAHLVDQMSRLQRTRIELAETAVQRERLRVARDLHDLLGQSLSAVVLKGELAVRLHASDPDRARREVEDLAAIAGTTLADLRAVTRDRRDTGLRDEVAGAARLLTAAGVRADVDAEIGTLPVEVDRLLGWTLREGITNVLRHSDATWCTVRAVRDGGSVSLEIVNDGPATAVGTGSGLAGLDGRARELGGRLVVEHDADRFSLRLDVPVEPA</sequence>
<dbReference type="AlphaFoldDB" id="A0A543FZ82"/>
<reference evidence="6 7" key="1">
    <citation type="submission" date="2019-06" db="EMBL/GenBank/DDBJ databases">
        <title>Sequencing the genomes of 1000 actinobacteria strains.</title>
        <authorList>
            <person name="Klenk H.-P."/>
        </authorList>
    </citation>
    <scope>NUCLEOTIDE SEQUENCE [LARGE SCALE GENOMIC DNA]</scope>
    <source>
        <strain evidence="6 7">DSM 45511</strain>
    </source>
</reference>
<evidence type="ECO:0000313" key="7">
    <source>
        <dbReference type="Proteomes" id="UP000319818"/>
    </source>
</evidence>
<evidence type="ECO:0000256" key="1">
    <source>
        <dbReference type="ARBA" id="ARBA00022679"/>
    </source>
</evidence>
<dbReference type="EMBL" id="VFPH01000002">
    <property type="protein sequence ID" value="TQM39129.1"/>
    <property type="molecule type" value="Genomic_DNA"/>
</dbReference>
<evidence type="ECO:0000313" key="6">
    <source>
        <dbReference type="EMBL" id="TQM39129.1"/>
    </source>
</evidence>
<gene>
    <name evidence="6" type="ORF">FB388_6384</name>
</gene>
<keyword evidence="3" id="KW-0902">Two-component regulatory system</keyword>
<dbReference type="InterPro" id="IPR036890">
    <property type="entry name" value="HATPase_C_sf"/>
</dbReference>
<keyword evidence="7" id="KW-1185">Reference proteome</keyword>
<dbReference type="GO" id="GO:0016020">
    <property type="term" value="C:membrane"/>
    <property type="evidence" value="ECO:0007669"/>
    <property type="project" value="InterPro"/>
</dbReference>
<keyword evidence="4" id="KW-0472">Membrane</keyword>
<proteinExistence type="predicted"/>
<dbReference type="GO" id="GO:0000155">
    <property type="term" value="F:phosphorelay sensor kinase activity"/>
    <property type="evidence" value="ECO:0007669"/>
    <property type="project" value="InterPro"/>
</dbReference>
<evidence type="ECO:0000256" key="3">
    <source>
        <dbReference type="ARBA" id="ARBA00023012"/>
    </source>
</evidence>
<dbReference type="Pfam" id="PF07730">
    <property type="entry name" value="HisKA_3"/>
    <property type="match status" value="1"/>
</dbReference>
<keyword evidence="2 6" id="KW-0418">Kinase</keyword>
<dbReference type="InterPro" id="IPR050482">
    <property type="entry name" value="Sensor_HK_TwoCompSys"/>
</dbReference>
<dbReference type="Gene3D" id="3.30.565.10">
    <property type="entry name" value="Histidine kinase-like ATPase, C-terminal domain"/>
    <property type="match status" value="1"/>
</dbReference>
<keyword evidence="4" id="KW-0812">Transmembrane</keyword>
<evidence type="ECO:0000256" key="4">
    <source>
        <dbReference type="SAM" id="Phobius"/>
    </source>
</evidence>
<evidence type="ECO:0000256" key="2">
    <source>
        <dbReference type="ARBA" id="ARBA00022777"/>
    </source>
</evidence>
<dbReference type="SUPFAM" id="SSF55874">
    <property type="entry name" value="ATPase domain of HSP90 chaperone/DNA topoisomerase II/histidine kinase"/>
    <property type="match status" value="1"/>
</dbReference>